<reference evidence="1 2" key="1">
    <citation type="submission" date="2017-12" db="EMBL/GenBank/DDBJ databases">
        <title>High-resolution comparative analysis of great ape genomes.</title>
        <authorList>
            <person name="Pollen A."/>
            <person name="Hastie A."/>
            <person name="Hormozdiari F."/>
            <person name="Dougherty M."/>
            <person name="Liu R."/>
            <person name="Chaisson M."/>
            <person name="Hoppe E."/>
            <person name="Hill C."/>
            <person name="Pang A."/>
            <person name="Hillier L."/>
            <person name="Baker C."/>
            <person name="Armstrong J."/>
            <person name="Shendure J."/>
            <person name="Paten B."/>
            <person name="Wilson R."/>
            <person name="Chao H."/>
            <person name="Schneider V."/>
            <person name="Ventura M."/>
            <person name="Kronenberg Z."/>
            <person name="Murali S."/>
            <person name="Gordon D."/>
            <person name="Cantsilieris S."/>
            <person name="Munson K."/>
            <person name="Nelson B."/>
            <person name="Raja A."/>
            <person name="Underwood J."/>
            <person name="Diekhans M."/>
            <person name="Fiddes I."/>
            <person name="Haussler D."/>
            <person name="Eichler E."/>
        </authorList>
    </citation>
    <scope>NUCLEOTIDE SEQUENCE [LARGE SCALE GENOMIC DNA]</scope>
    <source>
        <strain evidence="1">Yerkes chimp pedigree #C0471</strain>
    </source>
</reference>
<organism evidence="1 2">
    <name type="scientific">Pan troglodytes</name>
    <name type="common">Chimpanzee</name>
    <dbReference type="NCBI Taxonomy" id="9598"/>
    <lineage>
        <taxon>Eukaryota</taxon>
        <taxon>Metazoa</taxon>
        <taxon>Chordata</taxon>
        <taxon>Craniata</taxon>
        <taxon>Vertebrata</taxon>
        <taxon>Euteleostomi</taxon>
        <taxon>Mammalia</taxon>
        <taxon>Eutheria</taxon>
        <taxon>Euarchontoglires</taxon>
        <taxon>Primates</taxon>
        <taxon>Haplorrhini</taxon>
        <taxon>Catarrhini</taxon>
        <taxon>Hominidae</taxon>
        <taxon>Pan</taxon>
    </lineage>
</organism>
<dbReference type="EMBL" id="NBAG03000223">
    <property type="protein sequence ID" value="PNI75381.1"/>
    <property type="molecule type" value="Genomic_DNA"/>
</dbReference>
<proteinExistence type="predicted"/>
<protein>
    <submittedName>
        <fullName evidence="1">SEC24C isoform 4</fullName>
    </submittedName>
</protein>
<gene>
    <name evidence="1" type="ORF">CK820_G0007847</name>
</gene>
<dbReference type="Proteomes" id="UP000236370">
    <property type="component" value="Unassembled WGS sequence"/>
</dbReference>
<sequence length="180" mass="19833">MNVNQSVPPVPPFGQPQPIYPGYHQSSYGGQSGSTAPAIPYGAYNGPVPGYQQTPPQGCLGLSHLGPHWPLWATSQLCFSPMALPRQVHRWLRSCLECRSAVLWPQPLLLQGWALAHQHRWLQPQEVSLTLVCMAPILRARLLPLARPKVILGSRLPSDLPHHRPPASHPQLQGVLGCLR</sequence>
<accession>A0A2J8NUD6</accession>
<evidence type="ECO:0000313" key="2">
    <source>
        <dbReference type="Proteomes" id="UP000236370"/>
    </source>
</evidence>
<comment type="caution">
    <text evidence="1">The sequence shown here is derived from an EMBL/GenBank/DDBJ whole genome shotgun (WGS) entry which is preliminary data.</text>
</comment>
<name>A0A2J8NUD6_PANTR</name>
<evidence type="ECO:0000313" key="1">
    <source>
        <dbReference type="EMBL" id="PNI75381.1"/>
    </source>
</evidence>
<dbReference type="AlphaFoldDB" id="A0A2J8NUD6"/>